<protein>
    <submittedName>
        <fullName evidence="1">Uncharacterized protein</fullName>
    </submittedName>
</protein>
<name>A0A3G9A0E1_9ACTN</name>
<dbReference type="Proteomes" id="UP000268084">
    <property type="component" value="Chromosome"/>
</dbReference>
<evidence type="ECO:0000313" key="2">
    <source>
        <dbReference type="Proteomes" id="UP000268084"/>
    </source>
</evidence>
<dbReference type="KEGG" id="nak:EH165_14995"/>
<proteinExistence type="predicted"/>
<evidence type="ECO:0000313" key="1">
    <source>
        <dbReference type="EMBL" id="AZI59251.1"/>
    </source>
</evidence>
<organism evidence="1 2">
    <name type="scientific">Nakamurella antarctica</name>
    <dbReference type="NCBI Taxonomy" id="1902245"/>
    <lineage>
        <taxon>Bacteria</taxon>
        <taxon>Bacillati</taxon>
        <taxon>Actinomycetota</taxon>
        <taxon>Actinomycetes</taxon>
        <taxon>Nakamurellales</taxon>
        <taxon>Nakamurellaceae</taxon>
        <taxon>Nakamurella</taxon>
    </lineage>
</organism>
<accession>A0A3G9A0E1</accession>
<dbReference type="AlphaFoldDB" id="A0A3G9A0E1"/>
<sequence>MRVDKMTMSAAAPAHSGWCTAVAARAGGLFRRPKAKAESAQATPQATTVTIVTASDAAQATAEMQLNPERISRSQKAVPFAGPQFTVTSTAGLSISRTSVEQTVQALTRHLEQAHGTSHVGWLLMTPDGLSYSGRVDTGSVADGAQAYLAALTDHVERLTTVLIRDHINDNLGRLQAADSTRLIT</sequence>
<dbReference type="RefSeq" id="WP_124800155.1">
    <property type="nucleotide sequence ID" value="NZ_CP034170.1"/>
</dbReference>
<reference evidence="1 2" key="2">
    <citation type="submission" date="2018-12" db="EMBL/GenBank/DDBJ databases">
        <title>Nakamurella antarcticus sp. nov., isolated from Antarctica South Shetland Islands soil.</title>
        <authorList>
            <person name="Peng F."/>
        </authorList>
    </citation>
    <scope>NUCLEOTIDE SEQUENCE [LARGE SCALE GENOMIC DNA]</scope>
    <source>
        <strain evidence="1 2">S14-144</strain>
    </source>
</reference>
<keyword evidence="2" id="KW-1185">Reference proteome</keyword>
<dbReference type="EMBL" id="CP034170">
    <property type="protein sequence ID" value="AZI59251.1"/>
    <property type="molecule type" value="Genomic_DNA"/>
</dbReference>
<reference evidence="1 2" key="1">
    <citation type="submission" date="2018-11" db="EMBL/GenBank/DDBJ databases">
        <authorList>
            <person name="Da X."/>
        </authorList>
    </citation>
    <scope>NUCLEOTIDE SEQUENCE [LARGE SCALE GENOMIC DNA]</scope>
    <source>
        <strain evidence="1 2">S14-144</strain>
    </source>
</reference>
<gene>
    <name evidence="1" type="ORF">EH165_14995</name>
</gene>